<dbReference type="GO" id="GO:0005506">
    <property type="term" value="F:iron ion binding"/>
    <property type="evidence" value="ECO:0007669"/>
    <property type="project" value="InterPro"/>
</dbReference>
<accession>A0A1Y1L1D7</accession>
<dbReference type="EMBL" id="GEZM01067806">
    <property type="protein sequence ID" value="JAV67414.1"/>
    <property type="molecule type" value="Transcribed_RNA"/>
</dbReference>
<keyword evidence="12" id="KW-0472">Membrane</keyword>
<dbReference type="PANTHER" id="PTHR24292:SF54">
    <property type="entry name" value="CYP9F3-RELATED"/>
    <property type="match status" value="1"/>
</dbReference>
<dbReference type="GO" id="GO:0004497">
    <property type="term" value="F:monooxygenase activity"/>
    <property type="evidence" value="ECO:0007669"/>
    <property type="project" value="UniProtKB-KW"/>
</dbReference>
<dbReference type="FunFam" id="1.10.630.10:FF:000182">
    <property type="entry name" value="Cytochrome P450 3A4"/>
    <property type="match status" value="1"/>
</dbReference>
<keyword evidence="10 13" id="KW-0408">Iron</keyword>
<evidence type="ECO:0000256" key="8">
    <source>
        <dbReference type="ARBA" id="ARBA00022848"/>
    </source>
</evidence>
<dbReference type="InterPro" id="IPR001128">
    <property type="entry name" value="Cyt_P450"/>
</dbReference>
<protein>
    <recommendedName>
        <fullName evidence="16">Cytochrome P450</fullName>
    </recommendedName>
</protein>
<dbReference type="GO" id="GO:0020037">
    <property type="term" value="F:heme binding"/>
    <property type="evidence" value="ECO:0007669"/>
    <property type="project" value="InterPro"/>
</dbReference>
<dbReference type="AlphaFoldDB" id="A0A1Y1L1D7"/>
<comment type="cofactor">
    <cofactor evidence="1 13">
        <name>heme</name>
        <dbReference type="ChEBI" id="CHEBI:30413"/>
    </cofactor>
</comment>
<dbReference type="GO" id="GO:0005789">
    <property type="term" value="C:endoplasmic reticulum membrane"/>
    <property type="evidence" value="ECO:0007669"/>
    <property type="project" value="UniProtKB-SubCell"/>
</dbReference>
<keyword evidence="5 13" id="KW-0349">Heme</keyword>
<dbReference type="Gene3D" id="1.10.630.10">
    <property type="entry name" value="Cytochrome P450"/>
    <property type="match status" value="1"/>
</dbReference>
<organism evidence="15">
    <name type="scientific">Photinus pyralis</name>
    <name type="common">Common eastern firefly</name>
    <name type="synonym">Lampyris pyralis</name>
    <dbReference type="NCBI Taxonomy" id="7054"/>
    <lineage>
        <taxon>Eukaryota</taxon>
        <taxon>Metazoa</taxon>
        <taxon>Ecdysozoa</taxon>
        <taxon>Arthropoda</taxon>
        <taxon>Hexapoda</taxon>
        <taxon>Insecta</taxon>
        <taxon>Pterygota</taxon>
        <taxon>Neoptera</taxon>
        <taxon>Endopterygota</taxon>
        <taxon>Coleoptera</taxon>
        <taxon>Polyphaga</taxon>
        <taxon>Elateriformia</taxon>
        <taxon>Elateroidea</taxon>
        <taxon>Lampyridae</taxon>
        <taxon>Lampyrinae</taxon>
        <taxon>Photinus</taxon>
    </lineage>
</organism>
<dbReference type="PROSITE" id="PS00086">
    <property type="entry name" value="CYTOCHROME_P450"/>
    <property type="match status" value="1"/>
</dbReference>
<keyword evidence="6 13" id="KW-0479">Metal-binding</keyword>
<evidence type="ECO:0000256" key="13">
    <source>
        <dbReference type="PIRSR" id="PIRSR602401-1"/>
    </source>
</evidence>
<evidence type="ECO:0000256" key="2">
    <source>
        <dbReference type="ARBA" id="ARBA00004174"/>
    </source>
</evidence>
<evidence type="ECO:0000256" key="12">
    <source>
        <dbReference type="ARBA" id="ARBA00023136"/>
    </source>
</evidence>
<keyword evidence="8" id="KW-0492">Microsome</keyword>
<dbReference type="CDD" id="cd11056">
    <property type="entry name" value="CYP6-like"/>
    <property type="match status" value="1"/>
</dbReference>
<evidence type="ECO:0000256" key="6">
    <source>
        <dbReference type="ARBA" id="ARBA00022723"/>
    </source>
</evidence>
<evidence type="ECO:0000256" key="5">
    <source>
        <dbReference type="ARBA" id="ARBA00022617"/>
    </source>
</evidence>
<dbReference type="InterPro" id="IPR050476">
    <property type="entry name" value="Insect_CytP450_Detox"/>
</dbReference>
<evidence type="ECO:0000256" key="4">
    <source>
        <dbReference type="ARBA" id="ARBA00010617"/>
    </source>
</evidence>
<dbReference type="InterPro" id="IPR036396">
    <property type="entry name" value="Cyt_P450_sf"/>
</dbReference>
<dbReference type="PRINTS" id="PR00463">
    <property type="entry name" value="EP450I"/>
</dbReference>
<evidence type="ECO:0000256" key="1">
    <source>
        <dbReference type="ARBA" id="ARBA00001971"/>
    </source>
</evidence>
<evidence type="ECO:0000256" key="11">
    <source>
        <dbReference type="ARBA" id="ARBA00023033"/>
    </source>
</evidence>
<dbReference type="InterPro" id="IPR002401">
    <property type="entry name" value="Cyt_P450_E_grp-I"/>
</dbReference>
<reference evidence="15" key="1">
    <citation type="journal article" date="2016" name="Sci. Rep.">
        <title>Molecular characterization of firefly nuptial gifts: a multi-omics approach sheds light on postcopulatory sexual selection.</title>
        <authorList>
            <person name="Al-Wathiqui N."/>
            <person name="Fallon T.R."/>
            <person name="South A."/>
            <person name="Weng J.K."/>
            <person name="Lewis S.M."/>
        </authorList>
    </citation>
    <scope>NUCLEOTIDE SEQUENCE</scope>
</reference>
<evidence type="ECO:0000256" key="14">
    <source>
        <dbReference type="RuleBase" id="RU000461"/>
    </source>
</evidence>
<evidence type="ECO:0000256" key="9">
    <source>
        <dbReference type="ARBA" id="ARBA00023002"/>
    </source>
</evidence>
<dbReference type="PANTHER" id="PTHR24292">
    <property type="entry name" value="CYTOCHROME P450"/>
    <property type="match status" value="1"/>
</dbReference>
<evidence type="ECO:0000256" key="7">
    <source>
        <dbReference type="ARBA" id="ARBA00022824"/>
    </source>
</evidence>
<feature type="binding site" description="axial binding residue" evidence="13">
    <location>
        <position position="426"/>
    </location>
    <ligand>
        <name>heme</name>
        <dbReference type="ChEBI" id="CHEBI:30413"/>
    </ligand>
    <ligandPart>
        <name>Fe</name>
        <dbReference type="ChEBI" id="CHEBI:18248"/>
    </ligandPart>
</feature>
<evidence type="ECO:0000256" key="10">
    <source>
        <dbReference type="ARBA" id="ARBA00023004"/>
    </source>
</evidence>
<keyword evidence="11 14" id="KW-0503">Monooxygenase</keyword>
<sequence>MTSLKSCTGNIPITGTVDFTSQLGAQSLCRYFGFYMFSCPSLVICDPDLVKQICIKDFSYFSDHRPFLQKSSDPTVSKLLFARNGRDWHDHRRTLGSAYTQSKMKQMFPMLNECIRRLIHNLPRTKETISVNLHTLIMKFTNDLALNSSFGIECDSFNDSENEYLRIAQKTFVQSKLKVFGFRLAALSSKIAQVIKIKLFNEEGEAFYRKIVNETLTYRRANNITRIDMLHLLNEAQKGRLQYDKDDQEDKQDVGELVTGQGYGEISDDDVAMELMGLFLANFDMYGLLVCNSLYEIALHQDVQEKLFREIDEMWQSCDGNLTYEDFKKMKYLDMVYNECLRFRSPLMALDRCVTKPYTIPPVLPHEKPLHLKPGQDITIPIYCFSRDEKFYENPNKFDPERFSAEHKSSIDPHTFIPFGCGPRMCVAYRLVALQTKFIMFHLLLRFRLVPTEKTIIPFPEGKKHNILSSEQGYWVGLKSRD</sequence>
<comment type="subcellular location">
    <subcellularLocation>
        <location evidence="3">Endoplasmic reticulum membrane</location>
        <topology evidence="3">Peripheral membrane protein</topology>
    </subcellularLocation>
    <subcellularLocation>
        <location evidence="2">Microsome membrane</location>
        <topology evidence="2">Peripheral membrane protein</topology>
    </subcellularLocation>
</comment>
<evidence type="ECO:0008006" key="16">
    <source>
        <dbReference type="Google" id="ProtNLM"/>
    </source>
</evidence>
<name>A0A1Y1L1D7_PHOPY</name>
<dbReference type="GO" id="GO:0016705">
    <property type="term" value="F:oxidoreductase activity, acting on paired donors, with incorporation or reduction of molecular oxygen"/>
    <property type="evidence" value="ECO:0007669"/>
    <property type="project" value="InterPro"/>
</dbReference>
<dbReference type="Pfam" id="PF00067">
    <property type="entry name" value="p450"/>
    <property type="match status" value="1"/>
</dbReference>
<dbReference type="SUPFAM" id="SSF48264">
    <property type="entry name" value="Cytochrome P450"/>
    <property type="match status" value="1"/>
</dbReference>
<comment type="similarity">
    <text evidence="4 14">Belongs to the cytochrome P450 family.</text>
</comment>
<proteinExistence type="inferred from homology"/>
<dbReference type="InterPro" id="IPR017972">
    <property type="entry name" value="Cyt_P450_CS"/>
</dbReference>
<keyword evidence="7" id="KW-0256">Endoplasmic reticulum</keyword>
<keyword evidence="9 14" id="KW-0560">Oxidoreductase</keyword>
<evidence type="ECO:0000313" key="15">
    <source>
        <dbReference type="EMBL" id="JAV67414.1"/>
    </source>
</evidence>
<evidence type="ECO:0000256" key="3">
    <source>
        <dbReference type="ARBA" id="ARBA00004406"/>
    </source>
</evidence>